<feature type="region of interest" description="Disordered" evidence="1">
    <location>
        <begin position="1"/>
        <end position="69"/>
    </location>
</feature>
<dbReference type="EMBL" id="AP004564">
    <property type="protein sequence ID" value="BAD09481.1"/>
    <property type="molecule type" value="Genomic_DNA"/>
</dbReference>
<gene>
    <name evidence="2" type="ORF">P0479C12.6</name>
    <name evidence="3" type="ORF">P0708B04.31</name>
</gene>
<evidence type="ECO:0000313" key="4">
    <source>
        <dbReference type="Proteomes" id="UP000000763"/>
    </source>
</evidence>
<dbReference type="Proteomes" id="UP000000763">
    <property type="component" value="Chromosome 8"/>
</dbReference>
<dbReference type="EMBL" id="AP004764">
    <property type="protein sequence ID" value="BAD10048.1"/>
    <property type="molecule type" value="Genomic_DNA"/>
</dbReference>
<proteinExistence type="predicted"/>
<reference evidence="4" key="4">
    <citation type="journal article" date="2008" name="Nucleic Acids Res.">
        <title>The rice annotation project database (RAP-DB): 2008 update.</title>
        <authorList>
            <consortium name="The rice annotation project (RAP)"/>
        </authorList>
    </citation>
    <scope>GENOME REANNOTATION</scope>
    <source>
        <strain evidence="4">cv. Nipponbare</strain>
    </source>
</reference>
<name>Q6Z8Q2_ORYSJ</name>
<reference evidence="2" key="1">
    <citation type="submission" date="2001-12" db="EMBL/GenBank/DDBJ databases">
        <title>Oryza sativa nipponbare(GA3) genomic DNA, chromosome 8, PAC clone:P0479C12.</title>
        <authorList>
            <person name="Sasaki T."/>
            <person name="Matsumoto T."/>
            <person name="Yamamoto K."/>
        </authorList>
    </citation>
    <scope>NUCLEOTIDE SEQUENCE</scope>
</reference>
<accession>Q6Z8Q2</accession>
<sequence length="69" mass="8012">MDQWMRARTYARRPDSQLGRCTETTRPRAEKERRGRCVASRRRSVDRFGGADVKMSHPPPRRAADRPAS</sequence>
<evidence type="ECO:0000313" key="3">
    <source>
        <dbReference type="EMBL" id="BAD10048.1"/>
    </source>
</evidence>
<dbReference type="AlphaFoldDB" id="Q6Z8Q2"/>
<organism evidence="3 4">
    <name type="scientific">Oryza sativa subsp. japonica</name>
    <name type="common">Rice</name>
    <dbReference type="NCBI Taxonomy" id="39947"/>
    <lineage>
        <taxon>Eukaryota</taxon>
        <taxon>Viridiplantae</taxon>
        <taxon>Streptophyta</taxon>
        <taxon>Embryophyta</taxon>
        <taxon>Tracheophyta</taxon>
        <taxon>Spermatophyta</taxon>
        <taxon>Magnoliopsida</taxon>
        <taxon>Liliopsida</taxon>
        <taxon>Poales</taxon>
        <taxon>Poaceae</taxon>
        <taxon>BOP clade</taxon>
        <taxon>Oryzoideae</taxon>
        <taxon>Oryzeae</taxon>
        <taxon>Oryzinae</taxon>
        <taxon>Oryza</taxon>
        <taxon>Oryza sativa</taxon>
    </lineage>
</organism>
<evidence type="ECO:0000313" key="2">
    <source>
        <dbReference type="EMBL" id="BAD09481.1"/>
    </source>
</evidence>
<evidence type="ECO:0000256" key="1">
    <source>
        <dbReference type="SAM" id="MobiDB-lite"/>
    </source>
</evidence>
<feature type="compositionally biased region" description="Basic and acidic residues" evidence="1">
    <location>
        <begin position="23"/>
        <end position="35"/>
    </location>
</feature>
<protein>
    <submittedName>
        <fullName evidence="3">Uncharacterized protein</fullName>
    </submittedName>
</protein>
<reference evidence="3" key="2">
    <citation type="submission" date="2002-02" db="EMBL/GenBank/DDBJ databases">
        <title>Oryza sativa nipponbare(GA3) genomic DNA, chromosome 8, PAC clone:P0708B04.</title>
        <authorList>
            <person name="Sasaki T."/>
            <person name="Matsumoto T."/>
            <person name="Yamamoto K."/>
        </authorList>
    </citation>
    <scope>NUCLEOTIDE SEQUENCE</scope>
</reference>
<reference evidence="4" key="3">
    <citation type="journal article" date="2005" name="Nature">
        <title>The map-based sequence of the rice genome.</title>
        <authorList>
            <consortium name="International rice genome sequencing project (IRGSP)"/>
            <person name="Matsumoto T."/>
            <person name="Wu J."/>
            <person name="Kanamori H."/>
            <person name="Katayose Y."/>
            <person name="Fujisawa M."/>
            <person name="Namiki N."/>
            <person name="Mizuno H."/>
            <person name="Yamamoto K."/>
            <person name="Antonio B.A."/>
            <person name="Baba T."/>
            <person name="Sakata K."/>
            <person name="Nagamura Y."/>
            <person name="Aoki H."/>
            <person name="Arikawa K."/>
            <person name="Arita K."/>
            <person name="Bito T."/>
            <person name="Chiden Y."/>
            <person name="Fujitsuka N."/>
            <person name="Fukunaka R."/>
            <person name="Hamada M."/>
            <person name="Harada C."/>
            <person name="Hayashi A."/>
            <person name="Hijishita S."/>
            <person name="Honda M."/>
            <person name="Hosokawa S."/>
            <person name="Ichikawa Y."/>
            <person name="Idonuma A."/>
            <person name="Iijima M."/>
            <person name="Ikeda M."/>
            <person name="Ikeno M."/>
            <person name="Ito K."/>
            <person name="Ito S."/>
            <person name="Ito T."/>
            <person name="Ito Y."/>
            <person name="Ito Y."/>
            <person name="Iwabuchi A."/>
            <person name="Kamiya K."/>
            <person name="Karasawa W."/>
            <person name="Kurita K."/>
            <person name="Katagiri S."/>
            <person name="Kikuta A."/>
            <person name="Kobayashi H."/>
            <person name="Kobayashi N."/>
            <person name="Machita K."/>
            <person name="Maehara T."/>
            <person name="Masukawa M."/>
            <person name="Mizubayashi T."/>
            <person name="Mukai Y."/>
            <person name="Nagasaki H."/>
            <person name="Nagata Y."/>
            <person name="Naito S."/>
            <person name="Nakashima M."/>
            <person name="Nakama Y."/>
            <person name="Nakamichi Y."/>
            <person name="Nakamura M."/>
            <person name="Meguro A."/>
            <person name="Negishi M."/>
            <person name="Ohta I."/>
            <person name="Ohta T."/>
            <person name="Okamoto M."/>
            <person name="Ono N."/>
            <person name="Saji S."/>
            <person name="Sakaguchi M."/>
            <person name="Sakai K."/>
            <person name="Shibata M."/>
            <person name="Shimokawa T."/>
            <person name="Song J."/>
            <person name="Takazaki Y."/>
            <person name="Terasawa K."/>
            <person name="Tsugane M."/>
            <person name="Tsuji K."/>
            <person name="Ueda S."/>
            <person name="Waki K."/>
            <person name="Yamagata H."/>
            <person name="Yamamoto M."/>
            <person name="Yamamoto S."/>
            <person name="Yamane H."/>
            <person name="Yoshiki S."/>
            <person name="Yoshihara R."/>
            <person name="Yukawa K."/>
            <person name="Zhong H."/>
            <person name="Yano M."/>
            <person name="Yuan Q."/>
            <person name="Ouyang S."/>
            <person name="Liu J."/>
            <person name="Jones K.M."/>
            <person name="Gansberger K."/>
            <person name="Moffat K."/>
            <person name="Hill J."/>
            <person name="Bera J."/>
            <person name="Fadrosh D."/>
            <person name="Jin S."/>
            <person name="Johri S."/>
            <person name="Kim M."/>
            <person name="Overton L."/>
            <person name="Reardon M."/>
            <person name="Tsitrin T."/>
            <person name="Vuong H."/>
            <person name="Weaver B."/>
            <person name="Ciecko A."/>
            <person name="Tallon L."/>
            <person name="Jackson J."/>
            <person name="Pai G."/>
            <person name="Aken S.V."/>
            <person name="Utterback T."/>
            <person name="Reidmuller S."/>
            <person name="Feldblyum T."/>
            <person name="Hsiao J."/>
            <person name="Zismann V."/>
            <person name="Iobst S."/>
            <person name="de Vazeille A.R."/>
            <person name="Buell C.R."/>
            <person name="Ying K."/>
            <person name="Li Y."/>
            <person name="Lu T."/>
            <person name="Huang Y."/>
            <person name="Zhao Q."/>
            <person name="Feng Q."/>
            <person name="Zhang L."/>
            <person name="Zhu J."/>
            <person name="Weng Q."/>
            <person name="Mu J."/>
            <person name="Lu Y."/>
            <person name="Fan D."/>
            <person name="Liu Y."/>
            <person name="Guan J."/>
            <person name="Zhang Y."/>
            <person name="Yu S."/>
            <person name="Liu X."/>
            <person name="Zhang Y."/>
            <person name="Hong G."/>
            <person name="Han B."/>
            <person name="Choisne N."/>
            <person name="Demange N."/>
            <person name="Orjeda G."/>
            <person name="Samain S."/>
            <person name="Cattolico L."/>
            <person name="Pelletier E."/>
            <person name="Couloux A."/>
            <person name="Segurens B."/>
            <person name="Wincker P."/>
            <person name="D'Hont A."/>
            <person name="Scarpelli C."/>
            <person name="Weissenbach J."/>
            <person name="Salanoubat M."/>
            <person name="Quetier F."/>
            <person name="Yu Y."/>
            <person name="Kim H.R."/>
            <person name="Rambo T."/>
            <person name="Currie J."/>
            <person name="Collura K."/>
            <person name="Luo M."/>
            <person name="Yang T."/>
            <person name="Ammiraju J.S.S."/>
            <person name="Engler F."/>
            <person name="Soderlund C."/>
            <person name="Wing R.A."/>
            <person name="Palmer L.E."/>
            <person name="de la Bastide M."/>
            <person name="Spiegel L."/>
            <person name="Nascimento L."/>
            <person name="Zutavern T."/>
            <person name="O'Shaughnessy A."/>
            <person name="Dike S."/>
            <person name="Dedhia N."/>
            <person name="Preston R."/>
            <person name="Balija V."/>
            <person name="McCombie W.R."/>
            <person name="Chow T."/>
            <person name="Chen H."/>
            <person name="Chung M."/>
            <person name="Chen C."/>
            <person name="Shaw J."/>
            <person name="Wu H."/>
            <person name="Hsiao K."/>
            <person name="Chao Y."/>
            <person name="Chu M."/>
            <person name="Cheng C."/>
            <person name="Hour A."/>
            <person name="Lee P."/>
            <person name="Lin S."/>
            <person name="Lin Y."/>
            <person name="Liou J."/>
            <person name="Liu S."/>
            <person name="Hsing Y."/>
            <person name="Raghuvanshi S."/>
            <person name="Mohanty A."/>
            <person name="Bharti A.K."/>
            <person name="Gaur A."/>
            <person name="Gupta V."/>
            <person name="Kumar D."/>
            <person name="Ravi V."/>
            <person name="Vij S."/>
            <person name="Kapur A."/>
            <person name="Khurana P."/>
            <person name="Khurana P."/>
            <person name="Khurana J.P."/>
            <person name="Tyagi A.K."/>
            <person name="Gaikwad K."/>
            <person name="Singh A."/>
            <person name="Dalal V."/>
            <person name="Srivastava S."/>
            <person name="Dixit A."/>
            <person name="Pal A.K."/>
            <person name="Ghazi I.A."/>
            <person name="Yadav M."/>
            <person name="Pandit A."/>
            <person name="Bhargava A."/>
            <person name="Sureshbabu K."/>
            <person name="Batra K."/>
            <person name="Sharma T.R."/>
            <person name="Mohapatra T."/>
            <person name="Singh N.K."/>
            <person name="Messing J."/>
            <person name="Nelson A.B."/>
            <person name="Fuks G."/>
            <person name="Kavchok S."/>
            <person name="Keizer G."/>
            <person name="Linton E."/>
            <person name="Llaca V."/>
            <person name="Song R."/>
            <person name="Tanyolac B."/>
            <person name="Young S."/>
            <person name="Ho-Il K."/>
            <person name="Hahn J.H."/>
            <person name="Sangsakoo G."/>
            <person name="Vanavichit A."/>
            <person name="de Mattos Luiz.A.T."/>
            <person name="Zimmer P.D."/>
            <person name="Malone G."/>
            <person name="Dellagostin O."/>
            <person name="de Oliveira A.C."/>
            <person name="Bevan M."/>
            <person name="Bancroft I."/>
            <person name="Minx P."/>
            <person name="Cordum H."/>
            <person name="Wilson R."/>
            <person name="Cheng Z."/>
            <person name="Jin W."/>
            <person name="Jiang J."/>
            <person name="Leong S.A."/>
            <person name="Iwama H."/>
            <person name="Gojobori T."/>
            <person name="Itoh T."/>
            <person name="Niimura Y."/>
            <person name="Fujii Y."/>
            <person name="Habara T."/>
            <person name="Sakai H."/>
            <person name="Sato Y."/>
            <person name="Wilson G."/>
            <person name="Kumar K."/>
            <person name="McCouch S."/>
            <person name="Juretic N."/>
            <person name="Hoen D."/>
            <person name="Wright S."/>
            <person name="Bruskiewich R."/>
            <person name="Bureau T."/>
            <person name="Miyao A."/>
            <person name="Hirochika H."/>
            <person name="Nishikawa T."/>
            <person name="Kadowaki K."/>
            <person name="Sugiura M."/>
            <person name="Burr B."/>
            <person name="Sasaki T."/>
        </authorList>
    </citation>
    <scope>NUCLEOTIDE SEQUENCE [LARGE SCALE GENOMIC DNA]</scope>
    <source>
        <strain evidence="4">cv. Nipponbare</strain>
    </source>
</reference>